<dbReference type="Proteomes" id="UP000179524">
    <property type="component" value="Unassembled WGS sequence"/>
</dbReference>
<dbReference type="InterPro" id="IPR036412">
    <property type="entry name" value="HAD-like_sf"/>
</dbReference>
<dbReference type="InterPro" id="IPR006439">
    <property type="entry name" value="HAD-SF_hydro_IA"/>
</dbReference>
<dbReference type="InterPro" id="IPR023214">
    <property type="entry name" value="HAD_sf"/>
</dbReference>
<accession>A0A1S2LHW6</accession>
<name>A0A1S2LHW6_9BACI</name>
<dbReference type="InterPro" id="IPR023198">
    <property type="entry name" value="PGP-like_dom2"/>
</dbReference>
<dbReference type="OrthoDB" id="9792518at2"/>
<dbReference type="SFLD" id="SFLDG01129">
    <property type="entry name" value="C1.5:_HAD__Beta-PGM__Phosphata"/>
    <property type="match status" value="1"/>
</dbReference>
<sequence>MIKYIIFDFDGTLVDSKDIAISVINQLAVKYNYEKLSQEKIKELRKVSIKERCKTLGFPLYKIPFAVIEFLALYKKFTHQLKLFPGIKDMLEKLVGSGYRLAVISSNAEETIREFFKNKGIYSIDEVYCSNNVFGKAQVIKRFLKKHKLHQSEVLYIGDELRDIVACRQVSIKIIWVNWGFDSIEVINKVSPDYVASTPNDIITSVSLINHPL</sequence>
<evidence type="ECO:0000313" key="3">
    <source>
        <dbReference type="EMBL" id="OIJ11085.1"/>
    </source>
</evidence>
<dbReference type="GO" id="GO:0006281">
    <property type="term" value="P:DNA repair"/>
    <property type="evidence" value="ECO:0007669"/>
    <property type="project" value="TreeGrafter"/>
</dbReference>
<organism evidence="3 4">
    <name type="scientific">Anaerobacillus alkalilacustris</name>
    <dbReference type="NCBI Taxonomy" id="393763"/>
    <lineage>
        <taxon>Bacteria</taxon>
        <taxon>Bacillati</taxon>
        <taxon>Bacillota</taxon>
        <taxon>Bacilli</taxon>
        <taxon>Bacillales</taxon>
        <taxon>Bacillaceae</taxon>
        <taxon>Anaerobacillus</taxon>
    </lineage>
</organism>
<comment type="caution">
    <text evidence="3">The sequence shown here is derived from an EMBL/GenBank/DDBJ whole genome shotgun (WGS) entry which is preliminary data.</text>
</comment>
<dbReference type="GO" id="GO:0008967">
    <property type="term" value="F:phosphoglycolate phosphatase activity"/>
    <property type="evidence" value="ECO:0007669"/>
    <property type="project" value="TreeGrafter"/>
</dbReference>
<protein>
    <submittedName>
        <fullName evidence="3">HAD family hydrolase</fullName>
    </submittedName>
</protein>
<dbReference type="InterPro" id="IPR041492">
    <property type="entry name" value="HAD_2"/>
</dbReference>
<dbReference type="Pfam" id="PF13419">
    <property type="entry name" value="HAD_2"/>
    <property type="match status" value="1"/>
</dbReference>
<evidence type="ECO:0000313" key="4">
    <source>
        <dbReference type="Proteomes" id="UP000179524"/>
    </source>
</evidence>
<dbReference type="Gene3D" id="1.10.150.240">
    <property type="entry name" value="Putative phosphatase, domain 2"/>
    <property type="match status" value="1"/>
</dbReference>
<proteinExistence type="predicted"/>
<keyword evidence="4" id="KW-1185">Reference proteome</keyword>
<dbReference type="PANTHER" id="PTHR43434:SF13">
    <property type="entry name" value="PHOSPHOGLYCOLATE PHOSPHATASE"/>
    <property type="match status" value="1"/>
</dbReference>
<reference evidence="3 4" key="1">
    <citation type="submission" date="2016-10" db="EMBL/GenBank/DDBJ databases">
        <title>Draft genome sequences of four alkaliphilic bacteria belonging to the Anaerobacillus genus.</title>
        <authorList>
            <person name="Bassil N.M."/>
            <person name="Lloyd J.R."/>
        </authorList>
    </citation>
    <scope>NUCLEOTIDE SEQUENCE [LARGE SCALE GENOMIC DNA]</scope>
    <source>
        <strain evidence="3 4">DSM 18345</strain>
    </source>
</reference>
<dbReference type="InterPro" id="IPR050155">
    <property type="entry name" value="HAD-like_hydrolase_sf"/>
</dbReference>
<dbReference type="NCBIfam" id="TIGR01549">
    <property type="entry name" value="HAD-SF-IA-v1"/>
    <property type="match status" value="1"/>
</dbReference>
<dbReference type="Gene3D" id="3.40.50.1000">
    <property type="entry name" value="HAD superfamily/HAD-like"/>
    <property type="match status" value="1"/>
</dbReference>
<dbReference type="EMBL" id="MLQR01000045">
    <property type="protein sequence ID" value="OIJ11085.1"/>
    <property type="molecule type" value="Genomic_DNA"/>
</dbReference>
<keyword evidence="1 3" id="KW-0378">Hydrolase</keyword>
<evidence type="ECO:0000256" key="2">
    <source>
        <dbReference type="ARBA" id="ARBA00022842"/>
    </source>
</evidence>
<evidence type="ECO:0000256" key="1">
    <source>
        <dbReference type="ARBA" id="ARBA00022801"/>
    </source>
</evidence>
<dbReference type="SFLD" id="SFLDS00003">
    <property type="entry name" value="Haloacid_Dehalogenase"/>
    <property type="match status" value="1"/>
</dbReference>
<gene>
    <name evidence="3" type="ORF">BKP37_16885</name>
</gene>
<dbReference type="RefSeq" id="WP_071310798.1">
    <property type="nucleotide sequence ID" value="NZ_MLQR01000045.1"/>
</dbReference>
<keyword evidence="2" id="KW-0460">Magnesium</keyword>
<dbReference type="PANTHER" id="PTHR43434">
    <property type="entry name" value="PHOSPHOGLYCOLATE PHOSPHATASE"/>
    <property type="match status" value="1"/>
</dbReference>
<dbReference type="AlphaFoldDB" id="A0A1S2LHW6"/>
<dbReference type="GO" id="GO:0005829">
    <property type="term" value="C:cytosol"/>
    <property type="evidence" value="ECO:0007669"/>
    <property type="project" value="TreeGrafter"/>
</dbReference>
<dbReference type="SUPFAM" id="SSF56784">
    <property type="entry name" value="HAD-like"/>
    <property type="match status" value="1"/>
</dbReference>